<dbReference type="RefSeq" id="WP_241937250.1">
    <property type="nucleotide sequence ID" value="NZ_JALBGC010000004.1"/>
</dbReference>
<accession>A0A9X1VHS3</accession>
<comment type="caution">
    <text evidence="1">The sequence shown here is derived from an EMBL/GenBank/DDBJ whole genome shotgun (WGS) entry which is preliminary data.</text>
</comment>
<proteinExistence type="predicted"/>
<organism evidence="1 2">
    <name type="scientific">Hymenobacter cyanobacteriorum</name>
    <dbReference type="NCBI Taxonomy" id="2926463"/>
    <lineage>
        <taxon>Bacteria</taxon>
        <taxon>Pseudomonadati</taxon>
        <taxon>Bacteroidota</taxon>
        <taxon>Cytophagia</taxon>
        <taxon>Cytophagales</taxon>
        <taxon>Hymenobacteraceae</taxon>
        <taxon>Hymenobacter</taxon>
    </lineage>
</organism>
<name>A0A9X1VHS3_9BACT</name>
<gene>
    <name evidence="1" type="ORF">MON38_16510</name>
</gene>
<dbReference type="EMBL" id="JALBGC010000004">
    <property type="protein sequence ID" value="MCI1189027.1"/>
    <property type="molecule type" value="Genomic_DNA"/>
</dbReference>
<evidence type="ECO:0000313" key="1">
    <source>
        <dbReference type="EMBL" id="MCI1189027.1"/>
    </source>
</evidence>
<reference evidence="1" key="1">
    <citation type="submission" date="2022-03" db="EMBL/GenBank/DDBJ databases">
        <title>Bacterial whole genome sequence for Hymenobacter sp. DH14.</title>
        <authorList>
            <person name="Le V."/>
        </authorList>
    </citation>
    <scope>NUCLEOTIDE SEQUENCE</scope>
    <source>
        <strain evidence="1">DH14</strain>
    </source>
</reference>
<sequence>MKNSLDRKLERISNIWNSYIWEYKFCNSRIKFTSDVKSNYFGDITGYFSDTFGLIYYDSKPEESSESKFTQSIGSAISFLQAIYVQQDFVEELLHIFKCDIDKGDLKQDRNYYLNRNIRNELVGHPIRKQVVDGESRLLSSVIFSNSNSDSTIAYLRYHSDDNYKFKEITHSRKEIIERHSNFLNLYFDKIINKLKHILRDFRKKIVQVEVAAEKGTFASIVKFVEDSFENIVKTNYLYDRPGLMRAFELKDKHIRYKNLTEIFLDDLKQSINDIKIDIDEQLADKDRTNVDYSANNYIVPKIKIVLARKGNKAKKSEPISYHYELGKLVERRGFQEFEMFSSFLKNKCIGNAAVLDELDNMRSCYSDMFEYYCSYYYIDKLLSNK</sequence>
<protein>
    <submittedName>
        <fullName evidence="1">Uncharacterized protein</fullName>
    </submittedName>
</protein>
<keyword evidence="2" id="KW-1185">Reference proteome</keyword>
<dbReference type="Proteomes" id="UP001139193">
    <property type="component" value="Unassembled WGS sequence"/>
</dbReference>
<evidence type="ECO:0000313" key="2">
    <source>
        <dbReference type="Proteomes" id="UP001139193"/>
    </source>
</evidence>
<dbReference type="AlphaFoldDB" id="A0A9X1VHS3"/>